<feature type="domain" description="Fumarylacetoacetase-like C-terminal" evidence="3">
    <location>
        <begin position="83"/>
        <end position="289"/>
    </location>
</feature>
<dbReference type="GO" id="GO:0019752">
    <property type="term" value="P:carboxylic acid metabolic process"/>
    <property type="evidence" value="ECO:0007669"/>
    <property type="project" value="UniProtKB-ARBA"/>
</dbReference>
<dbReference type="SUPFAM" id="SSF56529">
    <property type="entry name" value="FAH"/>
    <property type="match status" value="1"/>
</dbReference>
<name>A0A1H6MB53_9BACT</name>
<keyword evidence="2" id="KW-0479">Metal-binding</keyword>
<dbReference type="GO" id="GO:0016853">
    <property type="term" value="F:isomerase activity"/>
    <property type="evidence" value="ECO:0007669"/>
    <property type="project" value="UniProtKB-ARBA"/>
</dbReference>
<sequence>MRLQYYSDEEGESVIGLWVPKRNCFIDVTDQEEQLWTCMLPGAASKKMRKEIETWISQGAPKGVPVDMDGLVVSSALHVLPGTIACLGKSYAAHAMEFSGDAPTEPSIFLKAVSAISSDLEEVLRPVGSTKLDYEVELAVILGDTLKNATEEEAARAIVGYTLMCDYSERAFQLERGGQWTKGKSYESFAPFGPVLVTKDEIHAPDNLVLTLKVNGEIRQQDTTASLIWPVAKLVAYVSQFMTLNPGDVISTGTPSGVGHGMTPPQYLQPGDVVEFGCDKIGWVRQHVVQDTAD</sequence>
<dbReference type="Gene3D" id="3.90.850.10">
    <property type="entry name" value="Fumarylacetoacetase-like, C-terminal domain"/>
    <property type="match status" value="1"/>
</dbReference>
<dbReference type="KEGG" id="agl:PYTT_2318"/>
<dbReference type="GO" id="GO:0016787">
    <property type="term" value="F:hydrolase activity"/>
    <property type="evidence" value="ECO:0007669"/>
    <property type="project" value="UniProtKB-KW"/>
</dbReference>
<dbReference type="STRING" id="1679444.PYTT_2318"/>
<dbReference type="Pfam" id="PF01557">
    <property type="entry name" value="FAA_hydrolase"/>
    <property type="match status" value="1"/>
</dbReference>
<comment type="similarity">
    <text evidence="1">Belongs to the FAH family.</text>
</comment>
<gene>
    <name evidence="4" type="ORF">PYTT_2318</name>
</gene>
<keyword evidence="5" id="KW-1185">Reference proteome</keyword>
<dbReference type="InterPro" id="IPR011234">
    <property type="entry name" value="Fumarylacetoacetase-like_C"/>
</dbReference>
<dbReference type="PANTHER" id="PTHR11820:SF112">
    <property type="entry name" value="FUMARYLACETOACETATE HYDROLASE FAMILY PROTEIN (AFU_ORTHOLOGUE AFUA_1G02370)-RELATED"/>
    <property type="match status" value="1"/>
</dbReference>
<accession>A0A1H6MB53</accession>
<evidence type="ECO:0000259" key="3">
    <source>
        <dbReference type="Pfam" id="PF01557"/>
    </source>
</evidence>
<dbReference type="AlphaFoldDB" id="A0A1H6MB53"/>
<proteinExistence type="inferred from homology"/>
<protein>
    <submittedName>
        <fullName evidence="4">Fumarylacetoacetate (Faa) hydrolase family</fullName>
    </submittedName>
</protein>
<dbReference type="Proteomes" id="UP000176204">
    <property type="component" value="Chromosome I"/>
</dbReference>
<organism evidence="4 5">
    <name type="scientific">Akkermansia glycaniphila</name>
    <dbReference type="NCBI Taxonomy" id="1679444"/>
    <lineage>
        <taxon>Bacteria</taxon>
        <taxon>Pseudomonadati</taxon>
        <taxon>Verrucomicrobiota</taxon>
        <taxon>Verrucomicrobiia</taxon>
        <taxon>Verrucomicrobiales</taxon>
        <taxon>Akkermansiaceae</taxon>
        <taxon>Akkermansia</taxon>
    </lineage>
</organism>
<dbReference type="GO" id="GO:0046872">
    <property type="term" value="F:metal ion binding"/>
    <property type="evidence" value="ECO:0007669"/>
    <property type="project" value="UniProtKB-KW"/>
</dbReference>
<evidence type="ECO:0000256" key="2">
    <source>
        <dbReference type="ARBA" id="ARBA00022723"/>
    </source>
</evidence>
<reference evidence="5" key="1">
    <citation type="submission" date="2016-09" db="EMBL/GenBank/DDBJ databases">
        <authorList>
            <person name="Koehorst J."/>
        </authorList>
    </citation>
    <scope>NUCLEOTIDE SEQUENCE [LARGE SCALE GENOMIC DNA]</scope>
</reference>
<dbReference type="PANTHER" id="PTHR11820">
    <property type="entry name" value="ACYLPYRUVASE"/>
    <property type="match status" value="1"/>
</dbReference>
<evidence type="ECO:0000313" key="4">
    <source>
        <dbReference type="EMBL" id="SEH98659.1"/>
    </source>
</evidence>
<dbReference type="FunFam" id="3.90.850.10:FF:000002">
    <property type="entry name" value="2-hydroxyhepta-2,4-diene-1,7-dioate isomerase"/>
    <property type="match status" value="1"/>
</dbReference>
<dbReference type="InterPro" id="IPR036663">
    <property type="entry name" value="Fumarylacetoacetase_C_sf"/>
</dbReference>
<evidence type="ECO:0000313" key="5">
    <source>
        <dbReference type="Proteomes" id="UP000176204"/>
    </source>
</evidence>
<keyword evidence="4" id="KW-0378">Hydrolase</keyword>
<evidence type="ECO:0000256" key="1">
    <source>
        <dbReference type="ARBA" id="ARBA00010211"/>
    </source>
</evidence>
<dbReference type="RefSeq" id="WP_067777674.1">
    <property type="nucleotide sequence ID" value="NZ_LIGX01000040.1"/>
</dbReference>
<dbReference type="EMBL" id="LT629973">
    <property type="protein sequence ID" value="SEH98659.1"/>
    <property type="molecule type" value="Genomic_DNA"/>
</dbReference>